<dbReference type="RefSeq" id="WP_123105997.1">
    <property type="nucleotide sequence ID" value="NZ_CP127527.1"/>
</dbReference>
<dbReference type="InterPro" id="IPR004841">
    <property type="entry name" value="AA-permease/SLC12A_dom"/>
</dbReference>
<evidence type="ECO:0000256" key="5">
    <source>
        <dbReference type="SAM" id="Phobius"/>
    </source>
</evidence>
<feature type="transmembrane region" description="Helical" evidence="5">
    <location>
        <begin position="51"/>
        <end position="84"/>
    </location>
</feature>
<dbReference type="GO" id="GO:0055085">
    <property type="term" value="P:transmembrane transport"/>
    <property type="evidence" value="ECO:0007669"/>
    <property type="project" value="InterPro"/>
</dbReference>
<evidence type="ECO:0000256" key="1">
    <source>
        <dbReference type="ARBA" id="ARBA00004141"/>
    </source>
</evidence>
<evidence type="ECO:0000256" key="2">
    <source>
        <dbReference type="ARBA" id="ARBA00022692"/>
    </source>
</evidence>
<dbReference type="OrthoDB" id="9804700at2"/>
<organism evidence="7">
    <name type="scientific">Acidithiobacillus sulfuriphilus</name>
    <dbReference type="NCBI Taxonomy" id="1867749"/>
    <lineage>
        <taxon>Bacteria</taxon>
        <taxon>Pseudomonadati</taxon>
        <taxon>Pseudomonadota</taxon>
        <taxon>Acidithiobacillia</taxon>
        <taxon>Acidithiobacillales</taxon>
        <taxon>Acidithiobacillaceae</taxon>
        <taxon>Acidithiobacillus</taxon>
    </lineage>
</organism>
<dbReference type="Pfam" id="PF00324">
    <property type="entry name" value="AA_permease"/>
    <property type="match status" value="1"/>
</dbReference>
<feature type="transmembrane region" description="Helical" evidence="5">
    <location>
        <begin position="426"/>
        <end position="445"/>
    </location>
</feature>
<proteinExistence type="predicted"/>
<feature type="transmembrane region" description="Helical" evidence="5">
    <location>
        <begin position="399"/>
        <end position="420"/>
    </location>
</feature>
<dbReference type="PANTHER" id="PTHR42770">
    <property type="entry name" value="AMINO ACID TRANSPORTER-RELATED"/>
    <property type="match status" value="1"/>
</dbReference>
<feature type="transmembrane region" description="Helical" evidence="5">
    <location>
        <begin position="161"/>
        <end position="180"/>
    </location>
</feature>
<keyword evidence="3 5" id="KW-1133">Transmembrane helix</keyword>
<gene>
    <name evidence="7" type="ORF">EC580_13555</name>
</gene>
<dbReference type="AlphaFoldDB" id="A0A3M8QP68"/>
<dbReference type="Gene3D" id="1.20.1740.10">
    <property type="entry name" value="Amino acid/polyamine transporter I"/>
    <property type="match status" value="1"/>
</dbReference>
<feature type="transmembrane region" description="Helical" evidence="5">
    <location>
        <begin position="234"/>
        <end position="258"/>
    </location>
</feature>
<name>A0A3M8QP68_9PROT</name>
<comment type="caution">
    <text evidence="7">The sequence shown here is derived from an EMBL/GenBank/DDBJ whole genome shotgun (WGS) entry which is preliminary data.</text>
</comment>
<accession>A0A3M8QP68</accession>
<keyword evidence="2 5" id="KW-0812">Transmembrane</keyword>
<feature type="transmembrane region" description="Helical" evidence="5">
    <location>
        <begin position="365"/>
        <end position="387"/>
    </location>
</feature>
<sequence length="471" mass="49900">MSAVIKPATTLRGSSLGFIETIGQSLANISPTFTPALNVVAVAALAGQGSWLVYGVASFALLFVGLNIAALAGRFAAAGSFFVFISRSLGPLSGGLAGFGLVAAYIGTAMAVLAGEAIFVQNALTPLGLTVHSYIIYVVTIALVGYLSYRDIKLSSRISVAIEIISVAIISIVLVIALVKHHQLIVDTTQLTLHGVTTKGFAEAIVLGIFSFVGFESAATLGKESKNPLKTIPMAILSSMIFAGIFFMFVAYAMVIAFGGDASKLGNDSAPLDTLLHVVGQSELVVFIYVIASMSAFACVLASLNAASRLLFSMGRYQFVHRSMGMVHANHQTPHVAILISSVIALIVPLSMLSEGPLNTFGITGTFATFGFIFAYFLISLAAPIYLHKNKALKARNIVFGSLGGIFMVGAFFGSVYPVPSYPYNVLPYLFVAYLGIGVAWLYMLKIRAPQVLIKMGQDLESQESEVFGRK</sequence>
<feature type="transmembrane region" description="Helical" evidence="5">
    <location>
        <begin position="96"/>
        <end position="119"/>
    </location>
</feature>
<evidence type="ECO:0000313" key="7">
    <source>
        <dbReference type="EMBL" id="RNF58007.1"/>
    </source>
</evidence>
<dbReference type="EMBL" id="RIZI01000193">
    <property type="protein sequence ID" value="RNF58007.1"/>
    <property type="molecule type" value="Genomic_DNA"/>
</dbReference>
<feature type="transmembrane region" description="Helical" evidence="5">
    <location>
        <begin position="333"/>
        <end position="353"/>
    </location>
</feature>
<comment type="subcellular location">
    <subcellularLocation>
        <location evidence="1">Membrane</location>
        <topology evidence="1">Multi-pass membrane protein</topology>
    </subcellularLocation>
</comment>
<feature type="domain" description="Amino acid permease/ SLC12A" evidence="6">
    <location>
        <begin position="26"/>
        <end position="395"/>
    </location>
</feature>
<dbReference type="PIRSF" id="PIRSF006060">
    <property type="entry name" value="AA_transporter"/>
    <property type="match status" value="1"/>
</dbReference>
<dbReference type="InterPro" id="IPR050367">
    <property type="entry name" value="APC_superfamily"/>
</dbReference>
<evidence type="ECO:0000256" key="4">
    <source>
        <dbReference type="ARBA" id="ARBA00023136"/>
    </source>
</evidence>
<feature type="transmembrane region" description="Helical" evidence="5">
    <location>
        <begin position="200"/>
        <end position="222"/>
    </location>
</feature>
<dbReference type="PANTHER" id="PTHR42770:SF11">
    <property type="entry name" value="INNER MEMBRANE TRANSPORT PROTEIN YBAT"/>
    <property type="match status" value="1"/>
</dbReference>
<keyword evidence="4 5" id="KW-0472">Membrane</keyword>
<evidence type="ECO:0000256" key="3">
    <source>
        <dbReference type="ARBA" id="ARBA00022989"/>
    </source>
</evidence>
<feature type="transmembrane region" description="Helical" evidence="5">
    <location>
        <begin position="286"/>
        <end position="312"/>
    </location>
</feature>
<evidence type="ECO:0000259" key="6">
    <source>
        <dbReference type="Pfam" id="PF00324"/>
    </source>
</evidence>
<protein>
    <submittedName>
        <fullName evidence="7">APC family permease</fullName>
    </submittedName>
</protein>
<dbReference type="GO" id="GO:0016020">
    <property type="term" value="C:membrane"/>
    <property type="evidence" value="ECO:0007669"/>
    <property type="project" value="UniProtKB-SubCell"/>
</dbReference>
<reference evidence="7" key="1">
    <citation type="submission" date="2018-10" db="EMBL/GenBank/DDBJ databases">
        <title>Acidithiobacillus sulfuriphilus sp. nov.: an extremely acidophilic sulfur-oxidizing chemolithotroph isolated from a neutral pH environment.</title>
        <authorList>
            <person name="Falagan C."/>
            <person name="Moya-Beltran A."/>
            <person name="Quatrini R."/>
            <person name="Johnson D.B."/>
        </authorList>
    </citation>
    <scope>NUCLEOTIDE SEQUENCE [LARGE SCALE GENOMIC DNA]</scope>
    <source>
        <strain evidence="7">CJ-2</strain>
    </source>
</reference>
<feature type="transmembrane region" description="Helical" evidence="5">
    <location>
        <begin position="131"/>
        <end position="149"/>
    </location>
</feature>